<dbReference type="InterPro" id="IPR050564">
    <property type="entry name" value="F420-G6PD/mer"/>
</dbReference>
<feature type="domain" description="Luciferase-like" evidence="2">
    <location>
        <begin position="14"/>
        <end position="283"/>
    </location>
</feature>
<evidence type="ECO:0000259" key="2">
    <source>
        <dbReference type="Pfam" id="PF00296"/>
    </source>
</evidence>
<reference evidence="4" key="1">
    <citation type="journal article" date="2019" name="Int. J. Syst. Evol. Microbiol.">
        <title>The Global Catalogue of Microorganisms (GCM) 10K type strain sequencing project: providing services to taxonomists for standard genome sequencing and annotation.</title>
        <authorList>
            <consortium name="The Broad Institute Genomics Platform"/>
            <consortium name="The Broad Institute Genome Sequencing Center for Infectious Disease"/>
            <person name="Wu L."/>
            <person name="Ma J."/>
        </authorList>
    </citation>
    <scope>NUCLEOTIDE SEQUENCE [LARGE SCALE GENOMIC DNA]</scope>
    <source>
        <strain evidence="4">JCM 18077</strain>
    </source>
</reference>
<evidence type="ECO:0000313" key="4">
    <source>
        <dbReference type="Proteomes" id="UP001500822"/>
    </source>
</evidence>
<keyword evidence="4" id="KW-1185">Reference proteome</keyword>
<dbReference type="RefSeq" id="WP_345313999.1">
    <property type="nucleotide sequence ID" value="NZ_BAABIE010000014.1"/>
</dbReference>
<organism evidence="3 4">
    <name type="scientific">Gordonia alkaliphila</name>
    <dbReference type="NCBI Taxonomy" id="1053547"/>
    <lineage>
        <taxon>Bacteria</taxon>
        <taxon>Bacillati</taxon>
        <taxon>Actinomycetota</taxon>
        <taxon>Actinomycetes</taxon>
        <taxon>Mycobacteriales</taxon>
        <taxon>Gordoniaceae</taxon>
        <taxon>Gordonia</taxon>
    </lineage>
</organism>
<evidence type="ECO:0000256" key="1">
    <source>
        <dbReference type="ARBA" id="ARBA00023002"/>
    </source>
</evidence>
<proteinExistence type="predicted"/>
<dbReference type="PANTHER" id="PTHR43244">
    <property type="match status" value="1"/>
</dbReference>
<sequence length="312" mass="33022">MQLSVVWTINAKSVAIGRAIESLSALHNEGFRRVWSTQMPYEPDALTAIAVAGREVPGIEFGTSVLPMQNQHPMSLAQRALTTNSIIGGRLNLGLGLSHQVVTEGMWGIPYNKPVQRTNEVLDGLLPLLAGEKANAPGDFVTTRGALSFVDAPVPPVYLAALGPKMLGVAGRRTAGTVTWMTGPTTLRDHIVPTLHAAATDAGRPAGAVRTVAILPVSVTDDAVGARAAAAEQFAIYNTLPSYRAMLDREGYEASTDAAIIGDEAAVTARIQQVADAGVDEFVAILFDRDPEARARTRALLRRLDDLAPSGV</sequence>
<dbReference type="Gene3D" id="3.20.20.30">
    <property type="entry name" value="Luciferase-like domain"/>
    <property type="match status" value="1"/>
</dbReference>
<name>A0ABP8ZGF2_9ACTN</name>
<protein>
    <submittedName>
        <fullName evidence="3">TIGR03564 family F420-dependent LLM class oxidoreductase</fullName>
    </submittedName>
</protein>
<dbReference type="InterPro" id="IPR019910">
    <property type="entry name" value="Lucif-like_OxRdtase_MSMEG_4879"/>
</dbReference>
<dbReference type="PANTHER" id="PTHR43244:SF1">
    <property type="entry name" value="5,10-METHYLENETETRAHYDROMETHANOPTERIN REDUCTASE"/>
    <property type="match status" value="1"/>
</dbReference>
<evidence type="ECO:0000313" key="3">
    <source>
        <dbReference type="EMBL" id="GAA4755043.1"/>
    </source>
</evidence>
<dbReference type="NCBIfam" id="TIGR03564">
    <property type="entry name" value="F420_MSMEG_4879"/>
    <property type="match status" value="1"/>
</dbReference>
<comment type="caution">
    <text evidence="3">The sequence shown here is derived from an EMBL/GenBank/DDBJ whole genome shotgun (WGS) entry which is preliminary data.</text>
</comment>
<dbReference type="InterPro" id="IPR036661">
    <property type="entry name" value="Luciferase-like_sf"/>
</dbReference>
<dbReference type="Pfam" id="PF00296">
    <property type="entry name" value="Bac_luciferase"/>
    <property type="match status" value="1"/>
</dbReference>
<accession>A0ABP8ZGF2</accession>
<dbReference type="InterPro" id="IPR011251">
    <property type="entry name" value="Luciferase-like_dom"/>
</dbReference>
<dbReference type="SUPFAM" id="SSF51679">
    <property type="entry name" value="Bacterial luciferase-like"/>
    <property type="match status" value="1"/>
</dbReference>
<keyword evidence="1" id="KW-0560">Oxidoreductase</keyword>
<gene>
    <name evidence="3" type="ORF">GCM10023217_28370</name>
</gene>
<dbReference type="Proteomes" id="UP001500822">
    <property type="component" value="Unassembled WGS sequence"/>
</dbReference>
<dbReference type="EMBL" id="BAABIE010000014">
    <property type="protein sequence ID" value="GAA4755043.1"/>
    <property type="molecule type" value="Genomic_DNA"/>
</dbReference>